<evidence type="ECO:0000313" key="5">
    <source>
        <dbReference type="Proteomes" id="UP000635606"/>
    </source>
</evidence>
<dbReference type="AlphaFoldDB" id="A0A8J4EC32"/>
<protein>
    <recommendedName>
        <fullName evidence="6">Single-stranded DNA-binding protein</fullName>
    </recommendedName>
</protein>
<gene>
    <name evidence="4" type="ORF">Voc01_049620</name>
</gene>
<dbReference type="Proteomes" id="UP000635606">
    <property type="component" value="Unassembled WGS sequence"/>
</dbReference>
<dbReference type="GO" id="GO:0003697">
    <property type="term" value="F:single-stranded DNA binding"/>
    <property type="evidence" value="ECO:0007669"/>
    <property type="project" value="InterPro"/>
</dbReference>
<evidence type="ECO:0000256" key="2">
    <source>
        <dbReference type="PROSITE-ProRule" id="PRU00252"/>
    </source>
</evidence>
<feature type="compositionally biased region" description="Basic and acidic residues" evidence="3">
    <location>
        <begin position="232"/>
        <end position="248"/>
    </location>
</feature>
<dbReference type="Pfam" id="PF00436">
    <property type="entry name" value="SSB"/>
    <property type="match status" value="1"/>
</dbReference>
<evidence type="ECO:0008006" key="6">
    <source>
        <dbReference type="Google" id="ProtNLM"/>
    </source>
</evidence>
<dbReference type="EMBL" id="BOPH01000072">
    <property type="protein sequence ID" value="GIJ70045.1"/>
    <property type="molecule type" value="Genomic_DNA"/>
</dbReference>
<dbReference type="CDD" id="cd04496">
    <property type="entry name" value="SSB_OBF"/>
    <property type="match status" value="1"/>
</dbReference>
<comment type="caution">
    <text evidence="4">The sequence shown here is derived from an EMBL/GenBank/DDBJ whole genome shotgun (WGS) entry which is preliminary data.</text>
</comment>
<dbReference type="InterPro" id="IPR000424">
    <property type="entry name" value="Primosome_PriB/ssb"/>
</dbReference>
<dbReference type="PANTHER" id="PTHR10302">
    <property type="entry name" value="SINGLE-STRANDED DNA-BINDING PROTEIN"/>
    <property type="match status" value="1"/>
</dbReference>
<sequence>MYDTTNITVVGNALNTPEWRRFERTNALVANFKIASTSRRFDKQNNRWIDGDNLRVRVNCWRRLAEGVVASVKVGDPVVVTGRLFTRDWTTEDGQRRSTYELEAVAVGHDLSRGVAAFRRGRINVNTTVVEDAETDKHVKGEPTEVASEENARSEAVAASLGEELRATNGSEFPQTGVDAPVNSGPVTLDNLKETVADEMGPDLAQLIATAQQKLGTTTLDPEQGDGDDEGADRGPGRDADDGADDRPAVLTASVGRIESVGMSEPPDREERASGAAEPVRTRRGRSRVGANA</sequence>
<name>A0A8J4EC32_9ACTN</name>
<dbReference type="InterPro" id="IPR011344">
    <property type="entry name" value="ssDNA-bd"/>
</dbReference>
<dbReference type="SUPFAM" id="SSF50249">
    <property type="entry name" value="Nucleic acid-binding proteins"/>
    <property type="match status" value="1"/>
</dbReference>
<evidence type="ECO:0000313" key="4">
    <source>
        <dbReference type="EMBL" id="GIJ70045.1"/>
    </source>
</evidence>
<dbReference type="Gene3D" id="2.40.50.140">
    <property type="entry name" value="Nucleic acid-binding proteins"/>
    <property type="match status" value="1"/>
</dbReference>
<dbReference type="PANTHER" id="PTHR10302:SF27">
    <property type="entry name" value="SINGLE-STRANDED DNA-BINDING PROTEIN"/>
    <property type="match status" value="1"/>
</dbReference>
<dbReference type="InterPro" id="IPR012340">
    <property type="entry name" value="NA-bd_OB-fold"/>
</dbReference>
<accession>A0A8J4EC32</accession>
<keyword evidence="1 2" id="KW-0238">DNA-binding</keyword>
<reference evidence="4" key="1">
    <citation type="submission" date="2021-01" db="EMBL/GenBank/DDBJ databases">
        <title>Whole genome shotgun sequence of Virgisporangium ochraceum NBRC 16418.</title>
        <authorList>
            <person name="Komaki H."/>
            <person name="Tamura T."/>
        </authorList>
    </citation>
    <scope>NUCLEOTIDE SEQUENCE</scope>
    <source>
        <strain evidence="4">NBRC 16418</strain>
    </source>
</reference>
<dbReference type="GO" id="GO:0009295">
    <property type="term" value="C:nucleoid"/>
    <property type="evidence" value="ECO:0007669"/>
    <property type="project" value="TreeGrafter"/>
</dbReference>
<dbReference type="GO" id="GO:0006260">
    <property type="term" value="P:DNA replication"/>
    <property type="evidence" value="ECO:0007669"/>
    <property type="project" value="InterPro"/>
</dbReference>
<evidence type="ECO:0000256" key="3">
    <source>
        <dbReference type="SAM" id="MobiDB-lite"/>
    </source>
</evidence>
<evidence type="ECO:0000256" key="1">
    <source>
        <dbReference type="ARBA" id="ARBA00023125"/>
    </source>
</evidence>
<organism evidence="4 5">
    <name type="scientific">Virgisporangium ochraceum</name>
    <dbReference type="NCBI Taxonomy" id="65505"/>
    <lineage>
        <taxon>Bacteria</taxon>
        <taxon>Bacillati</taxon>
        <taxon>Actinomycetota</taxon>
        <taxon>Actinomycetes</taxon>
        <taxon>Micromonosporales</taxon>
        <taxon>Micromonosporaceae</taxon>
        <taxon>Virgisporangium</taxon>
    </lineage>
</organism>
<keyword evidence="5" id="KW-1185">Reference proteome</keyword>
<proteinExistence type="predicted"/>
<dbReference type="RefSeq" id="WP_203929948.1">
    <property type="nucleotide sequence ID" value="NZ_BOPH01000072.1"/>
</dbReference>
<feature type="region of interest" description="Disordered" evidence="3">
    <location>
        <begin position="217"/>
        <end position="293"/>
    </location>
</feature>
<dbReference type="PROSITE" id="PS50935">
    <property type="entry name" value="SSB"/>
    <property type="match status" value="1"/>
</dbReference>